<dbReference type="PANTHER" id="PTHR33476:SF7">
    <property type="entry name" value="EMB|CAB62613.1"/>
    <property type="match status" value="1"/>
</dbReference>
<organism evidence="3 4">
    <name type="scientific">Daucus carota subsp. sativus</name>
    <name type="common">Carrot</name>
    <dbReference type="NCBI Taxonomy" id="79200"/>
    <lineage>
        <taxon>Eukaryota</taxon>
        <taxon>Viridiplantae</taxon>
        <taxon>Streptophyta</taxon>
        <taxon>Embryophyta</taxon>
        <taxon>Tracheophyta</taxon>
        <taxon>Spermatophyta</taxon>
        <taxon>Magnoliopsida</taxon>
        <taxon>eudicotyledons</taxon>
        <taxon>Gunneridae</taxon>
        <taxon>Pentapetalae</taxon>
        <taxon>asterids</taxon>
        <taxon>campanulids</taxon>
        <taxon>Apiales</taxon>
        <taxon>Apiaceae</taxon>
        <taxon>Apioideae</taxon>
        <taxon>Scandiceae</taxon>
        <taxon>Daucinae</taxon>
        <taxon>Daucus</taxon>
        <taxon>Daucus sect. Daucus</taxon>
    </lineage>
</organism>
<dbReference type="GO" id="GO:0008356">
    <property type="term" value="P:asymmetric cell division"/>
    <property type="evidence" value="ECO:0007669"/>
    <property type="project" value="InterPro"/>
</dbReference>
<dbReference type="OrthoDB" id="1701885at2759"/>
<keyword evidence="4" id="KW-1185">Reference proteome</keyword>
<evidence type="ECO:0000313" key="3">
    <source>
        <dbReference type="EMBL" id="WOH03437.1"/>
    </source>
</evidence>
<feature type="region of interest" description="Disordered" evidence="2">
    <location>
        <begin position="601"/>
        <end position="639"/>
    </location>
</feature>
<reference evidence="3" key="1">
    <citation type="journal article" date="2016" name="Nat. Genet.">
        <title>A high-quality carrot genome assembly provides new insights into carotenoid accumulation and asterid genome evolution.</title>
        <authorList>
            <person name="Iorizzo M."/>
            <person name="Ellison S."/>
            <person name="Senalik D."/>
            <person name="Zeng P."/>
            <person name="Satapoomin P."/>
            <person name="Huang J."/>
            <person name="Bowman M."/>
            <person name="Iovene M."/>
            <person name="Sanseverino W."/>
            <person name="Cavagnaro P."/>
            <person name="Yildiz M."/>
            <person name="Macko-Podgorni A."/>
            <person name="Moranska E."/>
            <person name="Grzebelus E."/>
            <person name="Grzebelus D."/>
            <person name="Ashrafi H."/>
            <person name="Zheng Z."/>
            <person name="Cheng S."/>
            <person name="Spooner D."/>
            <person name="Van Deynze A."/>
            <person name="Simon P."/>
        </authorList>
    </citation>
    <scope>NUCLEOTIDE SEQUENCE</scope>
    <source>
        <tissue evidence="3">Leaf</tissue>
    </source>
</reference>
<feature type="region of interest" description="Disordered" evidence="2">
    <location>
        <begin position="493"/>
        <end position="532"/>
    </location>
</feature>
<feature type="region of interest" description="Disordered" evidence="2">
    <location>
        <begin position="441"/>
        <end position="461"/>
    </location>
</feature>
<dbReference type="Gramene" id="KZM89465">
    <property type="protein sequence ID" value="KZM89465"/>
    <property type="gene ID" value="DCAR_023172"/>
</dbReference>
<feature type="compositionally biased region" description="Polar residues" evidence="2">
    <location>
        <begin position="511"/>
        <end position="528"/>
    </location>
</feature>
<dbReference type="AlphaFoldDB" id="A0A164UWF2"/>
<keyword evidence="1" id="KW-0175">Coiled coil</keyword>
<feature type="region of interest" description="Disordered" evidence="2">
    <location>
        <begin position="237"/>
        <end position="260"/>
    </location>
</feature>
<dbReference type="KEGG" id="dcr:108228161"/>
<feature type="coiled-coil region" evidence="1">
    <location>
        <begin position="298"/>
        <end position="332"/>
    </location>
</feature>
<evidence type="ECO:0000256" key="1">
    <source>
        <dbReference type="SAM" id="Coils"/>
    </source>
</evidence>
<feature type="coiled-coil region" evidence="1">
    <location>
        <begin position="384"/>
        <end position="411"/>
    </location>
</feature>
<reference evidence="3" key="2">
    <citation type="submission" date="2022-03" db="EMBL/GenBank/DDBJ databases">
        <title>Draft title - Genomic analysis of global carrot germplasm unveils the trajectory of domestication and the origin of high carotenoid orange carrot.</title>
        <authorList>
            <person name="Iorizzo M."/>
            <person name="Ellison S."/>
            <person name="Senalik D."/>
            <person name="Macko-Podgorni A."/>
            <person name="Grzebelus D."/>
            <person name="Bostan H."/>
            <person name="Rolling W."/>
            <person name="Curaba J."/>
            <person name="Simon P."/>
        </authorList>
    </citation>
    <scope>NUCLEOTIDE SEQUENCE</scope>
    <source>
        <tissue evidence="3">Leaf</tissue>
    </source>
</reference>
<name>A0A164UWF2_DAUCS</name>
<evidence type="ECO:0000256" key="2">
    <source>
        <dbReference type="SAM" id="MobiDB-lite"/>
    </source>
</evidence>
<dbReference type="OMA" id="HDANYPV"/>
<sequence>MDIWVVAAAAGAGYVAQHWKDLTKSGTSVSDSASGSDSFSNLEVASSSPLLQEEKGPFSIFRCRKNVGKKFYKERDSVSNSDLTANMPSTSGLNGEESELMNNYKDSDVLSQSCLSPRYLNNYELGGYGESSKASPRKIGSLYNRRILRSRLVNREAIKPKNSLQSCLMSQIYKEHAEMEDYMFKPGSSLARPTVRQLLVTDGSRIISRASSQTNIVQTQIVIKEDQEGTSEEKASIIGVPPLPNSGTSSEVKIRKDKGRRLSKSSNSIGAKYLDSQGSPHGAILFCFGLSIGIMSSLMSYRQEVDKLSALLKQTEDLVQDLQEELDMKDSLTVKEIVVKGHELQETHEDTIDKDEEVVAFSSEQKFGQLTKGQDEDCDERAQEDSMRKIEAELEAELATLELNMTSLTLDAQLSDLLELDEECVPDIVRGEFKANMFSIQPAEESRADRDGTGNSTPHMINYAVSPRELSLRLHEVLESRLEERVKELETALQNSVQKNRNKDSEHTRSSRQFSNSEARLSSAQGSPTPVEKNAMDEVAIIHLADDALYAYNEAYDEFTKVDGPEEEGSISGVENNQDSLNSFDQNLDSLEDGWENHFIPHQSDTDMKASPTIRSQHKADDDISRYEINSDNDGDNDYDSDEMEKLLIKQILEKTRQGSPAVLNARRILFSLDDH</sequence>
<dbReference type="PANTHER" id="PTHR33476">
    <property type="entry name" value="EMB|CAB62613.1"/>
    <property type="match status" value="1"/>
</dbReference>
<proteinExistence type="predicted"/>
<gene>
    <name evidence="3" type="ORF">DCAR_0622834</name>
</gene>
<dbReference type="InterPro" id="IPR040348">
    <property type="entry name" value="POLAR-like"/>
</dbReference>
<dbReference type="EMBL" id="CP093348">
    <property type="protein sequence ID" value="WOH03437.1"/>
    <property type="molecule type" value="Genomic_DNA"/>
</dbReference>
<protein>
    <submittedName>
        <fullName evidence="3">Uncharacterized protein</fullName>
    </submittedName>
</protein>
<accession>A0A164UWF2</accession>
<evidence type="ECO:0000313" key="4">
    <source>
        <dbReference type="Proteomes" id="UP000077755"/>
    </source>
</evidence>
<dbReference type="Proteomes" id="UP000077755">
    <property type="component" value="Chromosome 6"/>
</dbReference>